<dbReference type="AlphaFoldDB" id="A0AAV1EE62"/>
<evidence type="ECO:0000256" key="2">
    <source>
        <dbReference type="ARBA" id="ARBA00022670"/>
    </source>
</evidence>
<dbReference type="Pfam" id="PF00227">
    <property type="entry name" value="Proteasome"/>
    <property type="match status" value="1"/>
</dbReference>
<name>A0AAV1EE62_OLDCO</name>
<keyword evidence="3" id="KW-0378">Hydrolase</keyword>
<keyword evidence="2" id="KW-0645">Protease</keyword>
<dbReference type="PANTHER" id="PTHR32194:SF0">
    <property type="entry name" value="ATP-DEPENDENT PROTEASE SUBUNIT HSLV"/>
    <property type="match status" value="1"/>
</dbReference>
<evidence type="ECO:0000256" key="3">
    <source>
        <dbReference type="ARBA" id="ARBA00022801"/>
    </source>
</evidence>
<dbReference type="GO" id="GO:0051603">
    <property type="term" value="P:proteolysis involved in protein catabolic process"/>
    <property type="evidence" value="ECO:0007669"/>
    <property type="project" value="InterPro"/>
</dbReference>
<dbReference type="GO" id="GO:0005737">
    <property type="term" value="C:cytoplasm"/>
    <property type="evidence" value="ECO:0007669"/>
    <property type="project" value="TreeGrafter"/>
</dbReference>
<dbReference type="Gene3D" id="3.60.20.10">
    <property type="entry name" value="Glutamine Phosphoribosylpyrophosphate, subunit 1, domain 1"/>
    <property type="match status" value="1"/>
</dbReference>
<dbReference type="EMBL" id="OX459126">
    <property type="protein sequence ID" value="CAI9117959.1"/>
    <property type="molecule type" value="Genomic_DNA"/>
</dbReference>
<sequence length="238" mass="26683">MEVHGTTLLCMVIKDGEEEHAIVASDSLMRLGTMRFPTPSEKIFDLDSSNSVVAGAGNADFIKSTAAALENQIEENREFLNKSDPILVARTLEMMLCIPKYKGVDDTIFIIAGWQPEEGPHVYVIDSKGSRLFEQFKNFGPTGFKHLLGSGAMRQVNHYLDQGYRYEMSLQEALDLAESVICFASTLDRGTGGLVHVRYLSRNTLRRQSPRDIANLVENKYKEVFQQFLNGGYSSMEE</sequence>
<protein>
    <submittedName>
        <fullName evidence="4">OLC1v1019452C1</fullName>
    </submittedName>
</protein>
<dbReference type="InterPro" id="IPR029055">
    <property type="entry name" value="Ntn_hydrolases_N"/>
</dbReference>
<evidence type="ECO:0000256" key="1">
    <source>
        <dbReference type="ARBA" id="ARBA00022490"/>
    </source>
</evidence>
<dbReference type="SUPFAM" id="SSF56235">
    <property type="entry name" value="N-terminal nucleophile aminohydrolases (Ntn hydrolases)"/>
    <property type="match status" value="1"/>
</dbReference>
<evidence type="ECO:0000313" key="4">
    <source>
        <dbReference type="EMBL" id="CAI9117959.1"/>
    </source>
</evidence>
<proteinExistence type="predicted"/>
<reference evidence="4" key="1">
    <citation type="submission" date="2023-03" db="EMBL/GenBank/DDBJ databases">
        <authorList>
            <person name="Julca I."/>
        </authorList>
    </citation>
    <scope>NUCLEOTIDE SEQUENCE</scope>
</reference>
<keyword evidence="5" id="KW-1185">Reference proteome</keyword>
<dbReference type="PANTHER" id="PTHR32194">
    <property type="entry name" value="METALLOPROTEASE TLDD"/>
    <property type="match status" value="1"/>
</dbReference>
<dbReference type="Proteomes" id="UP001161247">
    <property type="component" value="Chromosome 9"/>
</dbReference>
<evidence type="ECO:0000313" key="5">
    <source>
        <dbReference type="Proteomes" id="UP001161247"/>
    </source>
</evidence>
<accession>A0AAV1EE62</accession>
<dbReference type="InterPro" id="IPR023333">
    <property type="entry name" value="Proteasome_suB-type"/>
</dbReference>
<gene>
    <name evidence="4" type="ORF">OLC1_LOCUS23942</name>
</gene>
<dbReference type="GO" id="GO:0005839">
    <property type="term" value="C:proteasome core complex"/>
    <property type="evidence" value="ECO:0007669"/>
    <property type="project" value="InterPro"/>
</dbReference>
<organism evidence="4 5">
    <name type="scientific">Oldenlandia corymbosa var. corymbosa</name>
    <dbReference type="NCBI Taxonomy" id="529605"/>
    <lineage>
        <taxon>Eukaryota</taxon>
        <taxon>Viridiplantae</taxon>
        <taxon>Streptophyta</taxon>
        <taxon>Embryophyta</taxon>
        <taxon>Tracheophyta</taxon>
        <taxon>Spermatophyta</taxon>
        <taxon>Magnoliopsida</taxon>
        <taxon>eudicotyledons</taxon>
        <taxon>Gunneridae</taxon>
        <taxon>Pentapetalae</taxon>
        <taxon>asterids</taxon>
        <taxon>lamiids</taxon>
        <taxon>Gentianales</taxon>
        <taxon>Rubiaceae</taxon>
        <taxon>Rubioideae</taxon>
        <taxon>Spermacoceae</taxon>
        <taxon>Hedyotis-Oldenlandia complex</taxon>
        <taxon>Oldenlandia</taxon>
    </lineage>
</organism>
<keyword evidence="1" id="KW-0963">Cytoplasm</keyword>
<dbReference type="GO" id="GO:0008233">
    <property type="term" value="F:peptidase activity"/>
    <property type="evidence" value="ECO:0007669"/>
    <property type="project" value="UniProtKB-KW"/>
</dbReference>
<dbReference type="InterPro" id="IPR001353">
    <property type="entry name" value="Proteasome_sua/b"/>
</dbReference>